<evidence type="ECO:0000313" key="1">
    <source>
        <dbReference type="EMBL" id="GLX80936.1"/>
    </source>
</evidence>
<dbReference type="EMBL" id="BSSU01000002">
    <property type="protein sequence ID" value="GLX80936.1"/>
    <property type="molecule type" value="Genomic_DNA"/>
</dbReference>
<keyword evidence="2" id="KW-1185">Reference proteome</keyword>
<protein>
    <submittedName>
        <fullName evidence="1">Uncharacterized protein</fullName>
    </submittedName>
</protein>
<gene>
    <name evidence="1" type="ORF">theurythT_03880</name>
</gene>
<name>A0ABQ6GYB7_9GAMM</name>
<accession>A0ABQ6GYB7</accession>
<evidence type="ECO:0000313" key="2">
    <source>
        <dbReference type="Proteomes" id="UP001157133"/>
    </source>
</evidence>
<dbReference type="Proteomes" id="UP001157133">
    <property type="component" value="Unassembled WGS sequence"/>
</dbReference>
<sequence>MGYSKFILPIMFCAEHSVHVKSIYTKPKKFTHLDFSGLLPSCLLNRICCSCEVIGLNYFALPIKAIVKIFKEA</sequence>
<reference evidence="1 2" key="1">
    <citation type="submission" date="2023-03" db="EMBL/GenBank/DDBJ databases">
        <title>Draft genome sequence of Thalassotalea eurytherma JCM 18482T.</title>
        <authorList>
            <person name="Sawabe T."/>
        </authorList>
    </citation>
    <scope>NUCLEOTIDE SEQUENCE [LARGE SCALE GENOMIC DNA]</scope>
    <source>
        <strain evidence="1 2">JCM 18482</strain>
    </source>
</reference>
<comment type="caution">
    <text evidence="1">The sequence shown here is derived from an EMBL/GenBank/DDBJ whole genome shotgun (WGS) entry which is preliminary data.</text>
</comment>
<proteinExistence type="predicted"/>
<organism evidence="1 2">
    <name type="scientific">Thalassotalea eurytherma</name>
    <dbReference type="NCBI Taxonomy" id="1144278"/>
    <lineage>
        <taxon>Bacteria</taxon>
        <taxon>Pseudomonadati</taxon>
        <taxon>Pseudomonadota</taxon>
        <taxon>Gammaproteobacteria</taxon>
        <taxon>Alteromonadales</taxon>
        <taxon>Colwelliaceae</taxon>
        <taxon>Thalassotalea</taxon>
    </lineage>
</organism>